<dbReference type="PANTHER" id="PTHR43669">
    <property type="entry name" value="5-KETO-D-GLUCONATE 5-REDUCTASE"/>
    <property type="match status" value="1"/>
</dbReference>
<organism evidence="4 5">
    <name type="scientific">Octadecabacter arcticus 238</name>
    <dbReference type="NCBI Taxonomy" id="391616"/>
    <lineage>
        <taxon>Bacteria</taxon>
        <taxon>Pseudomonadati</taxon>
        <taxon>Pseudomonadota</taxon>
        <taxon>Alphaproteobacteria</taxon>
        <taxon>Rhodobacterales</taxon>
        <taxon>Roseobacteraceae</taxon>
        <taxon>Octadecabacter</taxon>
    </lineage>
</organism>
<dbReference type="eggNOG" id="COG4221">
    <property type="taxonomic scope" value="Bacteria"/>
</dbReference>
<dbReference type="InterPro" id="IPR020904">
    <property type="entry name" value="Sc_DH/Rdtase_CS"/>
</dbReference>
<reference evidence="4 5" key="1">
    <citation type="journal article" date="2013" name="PLoS ONE">
        <title>Poles Apart: Arctic and Antarctic Octadecabacter strains Share High Genome Plasticity and a New Type of Xanthorhodopsin.</title>
        <authorList>
            <person name="Vollmers J."/>
            <person name="Voget S."/>
            <person name="Dietrich S."/>
            <person name="Gollnow K."/>
            <person name="Smits M."/>
            <person name="Meyer K."/>
            <person name="Brinkhoff T."/>
            <person name="Simon M."/>
            <person name="Daniel R."/>
        </authorList>
    </citation>
    <scope>NUCLEOTIDE SEQUENCE [LARGE SCALE GENOMIC DNA]</scope>
    <source>
        <strain evidence="4 5">238</strain>
    </source>
</reference>
<dbReference type="InterPro" id="IPR036291">
    <property type="entry name" value="NAD(P)-bd_dom_sf"/>
</dbReference>
<dbReference type="InterPro" id="IPR002347">
    <property type="entry name" value="SDR_fam"/>
</dbReference>
<keyword evidence="2" id="KW-0560">Oxidoreductase</keyword>
<dbReference type="GO" id="GO:0016491">
    <property type="term" value="F:oxidoreductase activity"/>
    <property type="evidence" value="ECO:0007669"/>
    <property type="project" value="UniProtKB-KW"/>
</dbReference>
<sequence>MKTIIITGASSGIGRAVAEKFLIEGWTVGLIARREDALNDVAKGHANALVLPCDVTDPVAVDAAFAAFTAVAGRVDVLFNNAGVFTAAAPIDEVLVQDWLDAVNVNLTGMFLCARAAFGKMRHQSPQGGRIINNGSVSAYVPRVGSVTYTTTKHGVTGLTKTLALDGRAFNIACGQIDIGNAQSPMIDALAARNIAEGNAPPPTIEVGYVSDAVWNLACLPLHANTLFQTIMATQMPYVGRG</sequence>
<dbReference type="HOGENOM" id="CLU_010194_2_10_5"/>
<evidence type="ECO:0000256" key="1">
    <source>
        <dbReference type="ARBA" id="ARBA00006484"/>
    </source>
</evidence>
<evidence type="ECO:0000313" key="4">
    <source>
        <dbReference type="EMBL" id="AGI70691.1"/>
    </source>
</evidence>
<evidence type="ECO:0000313" key="5">
    <source>
        <dbReference type="Proteomes" id="UP000004688"/>
    </source>
</evidence>
<dbReference type="EMBL" id="CP003742">
    <property type="protein sequence ID" value="AGI70691.1"/>
    <property type="molecule type" value="Genomic_DNA"/>
</dbReference>
<dbReference type="RefSeq" id="WP_015493927.1">
    <property type="nucleotide sequence ID" value="NC_020908.1"/>
</dbReference>
<dbReference type="Pfam" id="PF00106">
    <property type="entry name" value="adh_short"/>
    <property type="match status" value="1"/>
</dbReference>
<keyword evidence="5" id="KW-1185">Reference proteome</keyword>
<dbReference type="OrthoDB" id="658698at2"/>
<dbReference type="PANTHER" id="PTHR43669:SF12">
    <property type="entry name" value="BLR5618 PROTEIN"/>
    <property type="match status" value="1"/>
</dbReference>
<dbReference type="Proteomes" id="UP000004688">
    <property type="component" value="Chromosome"/>
</dbReference>
<dbReference type="PROSITE" id="PS00061">
    <property type="entry name" value="ADH_SHORT"/>
    <property type="match status" value="1"/>
</dbReference>
<name>M9RJW8_9RHOB</name>
<dbReference type="PRINTS" id="PR00081">
    <property type="entry name" value="GDHRDH"/>
</dbReference>
<comment type="similarity">
    <text evidence="1 3">Belongs to the short-chain dehydrogenases/reductases (SDR) family.</text>
</comment>
<gene>
    <name evidence="4" type="ORF">OA238_c04450</name>
</gene>
<evidence type="ECO:0000256" key="2">
    <source>
        <dbReference type="ARBA" id="ARBA00023002"/>
    </source>
</evidence>
<dbReference type="SUPFAM" id="SSF51735">
    <property type="entry name" value="NAD(P)-binding Rossmann-fold domains"/>
    <property type="match status" value="1"/>
</dbReference>
<protein>
    <submittedName>
        <fullName evidence="4">Short chain dehydrogenase/reductase family protein</fullName>
    </submittedName>
</protein>
<dbReference type="PRINTS" id="PR00080">
    <property type="entry name" value="SDRFAMILY"/>
</dbReference>
<proteinExistence type="inferred from homology"/>
<dbReference type="KEGG" id="oar:OA238_c04450"/>
<dbReference type="Gene3D" id="3.40.50.720">
    <property type="entry name" value="NAD(P)-binding Rossmann-like Domain"/>
    <property type="match status" value="1"/>
</dbReference>
<evidence type="ECO:0000256" key="3">
    <source>
        <dbReference type="RuleBase" id="RU000363"/>
    </source>
</evidence>
<dbReference type="CDD" id="cd05233">
    <property type="entry name" value="SDR_c"/>
    <property type="match status" value="1"/>
</dbReference>
<dbReference type="STRING" id="391616.OA238_c04450"/>
<accession>M9RJW8</accession>
<dbReference type="AlphaFoldDB" id="M9RJW8"/>